<dbReference type="EMBL" id="MHFR01000068">
    <property type="protein sequence ID" value="OGW95146.1"/>
    <property type="molecule type" value="Genomic_DNA"/>
</dbReference>
<accession>A0A1G1KQG8</accession>
<gene>
    <name evidence="1" type="ORF">A3G33_04235</name>
</gene>
<evidence type="ECO:0000313" key="1">
    <source>
        <dbReference type="EMBL" id="OGW95146.1"/>
    </source>
</evidence>
<reference evidence="1 2" key="1">
    <citation type="journal article" date="2016" name="Nat. Commun.">
        <title>Thousands of microbial genomes shed light on interconnected biogeochemical processes in an aquifer system.</title>
        <authorList>
            <person name="Anantharaman K."/>
            <person name="Brown C.T."/>
            <person name="Hug L.A."/>
            <person name="Sharon I."/>
            <person name="Castelle C.J."/>
            <person name="Probst A.J."/>
            <person name="Thomas B.C."/>
            <person name="Singh A."/>
            <person name="Wilkins M.J."/>
            <person name="Karaoz U."/>
            <person name="Brodie E.L."/>
            <person name="Williams K.H."/>
            <person name="Hubbard S.S."/>
            <person name="Banfield J.F."/>
        </authorList>
    </citation>
    <scope>NUCLEOTIDE SEQUENCE [LARGE SCALE GENOMIC DNA]</scope>
</reference>
<name>A0A1G1KQG8_9BACT</name>
<comment type="caution">
    <text evidence="1">The sequence shown here is derived from an EMBL/GenBank/DDBJ whole genome shotgun (WGS) entry which is preliminary data.</text>
</comment>
<protein>
    <submittedName>
        <fullName evidence="1">Uncharacterized protein</fullName>
    </submittedName>
</protein>
<organism evidence="1 2">
    <name type="scientific">Candidatus Danuiimicrobium aquiferis</name>
    <dbReference type="NCBI Taxonomy" id="1801832"/>
    <lineage>
        <taxon>Bacteria</taxon>
        <taxon>Pseudomonadati</taxon>
        <taxon>Candidatus Omnitrophota</taxon>
        <taxon>Candidatus Danuiimicrobium</taxon>
    </lineage>
</organism>
<dbReference type="Proteomes" id="UP000178187">
    <property type="component" value="Unassembled WGS sequence"/>
</dbReference>
<evidence type="ECO:0000313" key="2">
    <source>
        <dbReference type="Proteomes" id="UP000178187"/>
    </source>
</evidence>
<sequence length="156" mass="18378">MIGKNEDSRLEHREKLFYCVQHGLEEVRRLLNDYHHPLIFMPPGKNEIGGSFLYTRGDFKVHDYSLKEENVYQEHLNAMRARGEADKILWLNGNVIFDCFDKPLFRNEITGTTLTKDEVVRRLSSVLYEMEATYPRGEYWFAEPRDAGGIYLWSVI</sequence>
<proteinExistence type="predicted"/>
<dbReference type="AlphaFoldDB" id="A0A1G1KQG8"/>